<feature type="active site" evidence="8">
    <location>
        <position position="368"/>
    </location>
</feature>
<dbReference type="GO" id="GO:0006099">
    <property type="term" value="P:tricarboxylic acid cycle"/>
    <property type="evidence" value="ECO:0007669"/>
    <property type="project" value="UniProtKB-UniRule"/>
</dbReference>
<dbReference type="SUPFAM" id="SSF48256">
    <property type="entry name" value="Citrate synthase"/>
    <property type="match status" value="1"/>
</dbReference>
<evidence type="ECO:0000256" key="3">
    <source>
        <dbReference type="ARBA" id="ARBA00022532"/>
    </source>
</evidence>
<dbReference type="InterPro" id="IPR024176">
    <property type="entry name" value="Citrate_synthase_bac-typ"/>
</dbReference>
<sequence length="433" mass="47628">MTSTHQTPSVGLTVDGTAHPLSVVPASEGNDGIVVSSLLKNTGMVTVDPGFMNTASCESQITYIDGDQGILRYRGYPIEQLADGSSFLEVSYLLIHGELPNAAELDAFTDRVNRHTLVPEAFRTFLGTFPRGGHPMAILASAVNALATYYPEALDPHDDEAVELATVLLLAKTRTITSYVHRAMKDEPLLYPDAARGYVDDFLRMTFARPYEEWKANPTLVAAMDKLLILHADHEQNCSTSTVRVVGSSNATLFASVAAGINALSGPSHGGANEAVLLMLENIRKGDDSVETFMKKVKNKEDGVRLMGFGHRVYKSYDPRAAIVKKHADAVLDELGAKDELLDIARGLEEIALSDDYFVERKLYPNVDFYTGLIYKAMGFSPAMFTPLFALGRMPGWIAQWREMMKDPQTKIGRPRQIYTGPTARDFVTVEDR</sequence>
<dbReference type="GO" id="GO:0036440">
    <property type="term" value="F:citrate synthase activity"/>
    <property type="evidence" value="ECO:0007669"/>
    <property type="project" value="UniProtKB-EC"/>
</dbReference>
<dbReference type="PROSITE" id="PS00480">
    <property type="entry name" value="CITRATE_SYNTHASE"/>
    <property type="match status" value="1"/>
</dbReference>
<feature type="active site" evidence="8">
    <location>
        <position position="311"/>
    </location>
</feature>
<keyword evidence="3 9" id="KW-0816">Tricarboxylic acid cycle</keyword>
<evidence type="ECO:0000313" key="11">
    <source>
        <dbReference type="EMBL" id="PFG42492.1"/>
    </source>
</evidence>
<dbReference type="NCBIfam" id="TIGR01798">
    <property type="entry name" value="cit_synth_I"/>
    <property type="match status" value="1"/>
</dbReference>
<dbReference type="GO" id="GO:0005737">
    <property type="term" value="C:cytoplasm"/>
    <property type="evidence" value="ECO:0007669"/>
    <property type="project" value="InterPro"/>
</dbReference>
<evidence type="ECO:0000256" key="1">
    <source>
        <dbReference type="ARBA" id="ARBA00004751"/>
    </source>
</evidence>
<evidence type="ECO:0000256" key="4">
    <source>
        <dbReference type="ARBA" id="ARBA00022679"/>
    </source>
</evidence>
<reference evidence="11 12" key="1">
    <citation type="submission" date="2017-10" db="EMBL/GenBank/DDBJ databases">
        <title>Sequencing the genomes of 1000 actinobacteria strains.</title>
        <authorList>
            <person name="Klenk H.-P."/>
        </authorList>
    </citation>
    <scope>NUCLEOTIDE SEQUENCE [LARGE SCALE GENOMIC DNA]</scope>
    <source>
        <strain evidence="11 12">DSM 21863</strain>
    </source>
</reference>
<keyword evidence="12" id="KW-1185">Reference proteome</keyword>
<accession>A0A2A9EW27</accession>
<dbReference type="Gene3D" id="1.10.230.10">
    <property type="entry name" value="Cytochrome P450-Terp, domain 2"/>
    <property type="match status" value="1"/>
</dbReference>
<dbReference type="InterPro" id="IPR002020">
    <property type="entry name" value="Citrate_synthase"/>
</dbReference>
<dbReference type="PANTHER" id="PTHR42871:SF1">
    <property type="entry name" value="CITRATE SYNTHASE"/>
    <property type="match status" value="1"/>
</dbReference>
<dbReference type="InterPro" id="IPR016143">
    <property type="entry name" value="Citrate_synth-like_sm_a-sub"/>
</dbReference>
<comment type="pathway">
    <text evidence="1 9">Carbohydrate metabolism; tricarboxylic acid cycle; isocitrate from oxaloacetate: step 1/2.</text>
</comment>
<evidence type="ECO:0000256" key="6">
    <source>
        <dbReference type="NCBIfam" id="TIGR01798"/>
    </source>
</evidence>
<dbReference type="Proteomes" id="UP000224130">
    <property type="component" value="Unassembled WGS sequence"/>
</dbReference>
<proteinExistence type="inferred from homology"/>
<dbReference type="Gene3D" id="2.20.28.60">
    <property type="match status" value="1"/>
</dbReference>
<dbReference type="InterPro" id="IPR016142">
    <property type="entry name" value="Citrate_synth-like_lrg_a-sub"/>
</dbReference>
<evidence type="ECO:0000256" key="10">
    <source>
        <dbReference type="RuleBase" id="RU003406"/>
    </source>
</evidence>
<evidence type="ECO:0000256" key="5">
    <source>
        <dbReference type="ARBA" id="ARBA00049288"/>
    </source>
</evidence>
<dbReference type="NCBIfam" id="NF004126">
    <property type="entry name" value="PRK05614.1"/>
    <property type="match status" value="1"/>
</dbReference>
<evidence type="ECO:0000256" key="9">
    <source>
        <dbReference type="RuleBase" id="RU003370"/>
    </source>
</evidence>
<dbReference type="AlphaFoldDB" id="A0A2A9EW27"/>
<dbReference type="InterPro" id="IPR036969">
    <property type="entry name" value="Citrate_synthase_sf"/>
</dbReference>
<dbReference type="EMBL" id="PDJJ01000001">
    <property type="protein sequence ID" value="PFG42492.1"/>
    <property type="molecule type" value="Genomic_DNA"/>
</dbReference>
<dbReference type="Pfam" id="PF00285">
    <property type="entry name" value="Citrate_synt"/>
    <property type="match status" value="1"/>
</dbReference>
<dbReference type="FunFam" id="1.10.230.10:FF:000002">
    <property type="entry name" value="Citrate synthase"/>
    <property type="match status" value="1"/>
</dbReference>
<evidence type="ECO:0000256" key="8">
    <source>
        <dbReference type="PIRSR" id="PIRSR001369-1"/>
    </source>
</evidence>
<dbReference type="PRINTS" id="PR00143">
    <property type="entry name" value="CITRTSNTHASE"/>
</dbReference>
<dbReference type="InterPro" id="IPR019810">
    <property type="entry name" value="Citrate_synthase_AS"/>
</dbReference>
<comment type="similarity">
    <text evidence="2 7 10">Belongs to the citrate synthase family.</text>
</comment>
<dbReference type="InterPro" id="IPR010953">
    <property type="entry name" value="Citrate_synthase_typ-I"/>
</dbReference>
<gene>
    <name evidence="11" type="ORF">ATJ88_1154</name>
</gene>
<evidence type="ECO:0000313" key="12">
    <source>
        <dbReference type="Proteomes" id="UP000224130"/>
    </source>
</evidence>
<keyword evidence="4 7" id="KW-0808">Transferase</keyword>
<comment type="catalytic activity">
    <reaction evidence="5 9">
        <text>oxaloacetate + acetyl-CoA + H2O = citrate + CoA + H(+)</text>
        <dbReference type="Rhea" id="RHEA:16845"/>
        <dbReference type="ChEBI" id="CHEBI:15377"/>
        <dbReference type="ChEBI" id="CHEBI:15378"/>
        <dbReference type="ChEBI" id="CHEBI:16452"/>
        <dbReference type="ChEBI" id="CHEBI:16947"/>
        <dbReference type="ChEBI" id="CHEBI:57287"/>
        <dbReference type="ChEBI" id="CHEBI:57288"/>
        <dbReference type="EC" id="2.3.3.16"/>
    </reaction>
</comment>
<comment type="caution">
    <text evidence="11">The sequence shown here is derived from an EMBL/GenBank/DDBJ whole genome shotgun (WGS) entry which is preliminary data.</text>
</comment>
<protein>
    <recommendedName>
        <fullName evidence="6 7">Citrate synthase</fullName>
    </recommendedName>
</protein>
<dbReference type="PIRSF" id="PIRSF001369">
    <property type="entry name" value="Citrate_synth"/>
    <property type="match status" value="1"/>
</dbReference>
<dbReference type="RefSeq" id="WP_098462993.1">
    <property type="nucleotide sequence ID" value="NZ_PDJJ01000001.1"/>
</dbReference>
<organism evidence="11 12">
    <name type="scientific">Isoptericola jiangsuensis</name>
    <dbReference type="NCBI Taxonomy" id="548579"/>
    <lineage>
        <taxon>Bacteria</taxon>
        <taxon>Bacillati</taxon>
        <taxon>Actinomycetota</taxon>
        <taxon>Actinomycetes</taxon>
        <taxon>Micrococcales</taxon>
        <taxon>Promicromonosporaceae</taxon>
        <taxon>Isoptericola</taxon>
    </lineage>
</organism>
<evidence type="ECO:0000256" key="2">
    <source>
        <dbReference type="ARBA" id="ARBA00010566"/>
    </source>
</evidence>
<dbReference type="PANTHER" id="PTHR42871">
    <property type="entry name" value="CITRATE SYNTHASE"/>
    <property type="match status" value="1"/>
</dbReference>
<dbReference type="OrthoDB" id="9800864at2"/>
<dbReference type="Gene3D" id="1.10.580.10">
    <property type="entry name" value="Citrate Synthase, domain 1"/>
    <property type="match status" value="1"/>
</dbReference>
<name>A0A2A9EW27_9MICO</name>
<evidence type="ECO:0000256" key="7">
    <source>
        <dbReference type="PIRNR" id="PIRNR001369"/>
    </source>
</evidence>
<dbReference type="CDD" id="cd06114">
    <property type="entry name" value="EcCS_like"/>
    <property type="match status" value="1"/>
</dbReference>
<dbReference type="UniPathway" id="UPA00223">
    <property type="reaction ID" value="UER00717"/>
</dbReference>